<gene>
    <name evidence="2" type="ORF">S12H4_43932</name>
</gene>
<dbReference type="PANTHER" id="PTHR47763">
    <property type="entry name" value="ALPHA-PROTEIN KINASE VWKA"/>
    <property type="match status" value="1"/>
</dbReference>
<dbReference type="AlphaFoldDB" id="X1U2Q0"/>
<dbReference type="Gene3D" id="3.40.50.410">
    <property type="entry name" value="von Willebrand factor, type A domain"/>
    <property type="match status" value="1"/>
</dbReference>
<proteinExistence type="predicted"/>
<dbReference type="InterPro" id="IPR002035">
    <property type="entry name" value="VWF_A"/>
</dbReference>
<feature type="domain" description="VWFA" evidence="1">
    <location>
        <begin position="68"/>
        <end position="258"/>
    </location>
</feature>
<dbReference type="PROSITE" id="PS50234">
    <property type="entry name" value="VWFA"/>
    <property type="match status" value="1"/>
</dbReference>
<dbReference type="InterPro" id="IPR036465">
    <property type="entry name" value="vWFA_dom_sf"/>
</dbReference>
<evidence type="ECO:0000259" key="1">
    <source>
        <dbReference type="PROSITE" id="PS50234"/>
    </source>
</evidence>
<accession>X1U2Q0</accession>
<evidence type="ECO:0000313" key="2">
    <source>
        <dbReference type="EMBL" id="GAJ11804.1"/>
    </source>
</evidence>
<sequence>GGLYGSYESSVDVNDCIIWGNLSTFDGSQIAVGSGDLPYPLPATVNVTHSCIEPDVNDPNAIGVSSLDLVFAIDSTASMGLDIDALKAAAVQIVGLVGSSMPDYRIAVVDYRDFNEPNTTYGAPGDYPYRTDAPFTRDPAAVIAGLNPIVAGGGADLEESVYAGLMHCIDHGALAAALGGNLYGADPASLGPGPWRTGDVSRVIILMGDAPPHDPEPFTGYTHNTIVAAATAFPAPKRIFTIPVRGYPATVASFSALA</sequence>
<feature type="non-terminal residue" evidence="2">
    <location>
        <position position="1"/>
    </location>
</feature>
<comment type="caution">
    <text evidence="2">The sequence shown here is derived from an EMBL/GenBank/DDBJ whole genome shotgun (WGS) entry which is preliminary data.</text>
</comment>
<dbReference type="SUPFAM" id="SSF53300">
    <property type="entry name" value="vWA-like"/>
    <property type="match status" value="1"/>
</dbReference>
<organism evidence="2">
    <name type="scientific">marine sediment metagenome</name>
    <dbReference type="NCBI Taxonomy" id="412755"/>
    <lineage>
        <taxon>unclassified sequences</taxon>
        <taxon>metagenomes</taxon>
        <taxon>ecological metagenomes</taxon>
    </lineage>
</organism>
<name>X1U2Q0_9ZZZZ</name>
<dbReference type="CDD" id="cd00198">
    <property type="entry name" value="vWFA"/>
    <property type="match status" value="1"/>
</dbReference>
<dbReference type="EMBL" id="BARW01027015">
    <property type="protein sequence ID" value="GAJ11804.1"/>
    <property type="molecule type" value="Genomic_DNA"/>
</dbReference>
<dbReference type="InterPro" id="IPR052969">
    <property type="entry name" value="Thr-specific_kinase-like"/>
</dbReference>
<protein>
    <recommendedName>
        <fullName evidence="1">VWFA domain-containing protein</fullName>
    </recommendedName>
</protein>
<reference evidence="2" key="1">
    <citation type="journal article" date="2014" name="Front. Microbiol.">
        <title>High frequency of phylogenetically diverse reductive dehalogenase-homologous genes in deep subseafloor sedimentary metagenomes.</title>
        <authorList>
            <person name="Kawai M."/>
            <person name="Futagami T."/>
            <person name="Toyoda A."/>
            <person name="Takaki Y."/>
            <person name="Nishi S."/>
            <person name="Hori S."/>
            <person name="Arai W."/>
            <person name="Tsubouchi T."/>
            <person name="Morono Y."/>
            <person name="Uchiyama I."/>
            <person name="Ito T."/>
            <person name="Fujiyama A."/>
            <person name="Inagaki F."/>
            <person name="Takami H."/>
        </authorList>
    </citation>
    <scope>NUCLEOTIDE SEQUENCE</scope>
    <source>
        <strain evidence="2">Expedition CK06-06</strain>
    </source>
</reference>
<feature type="non-terminal residue" evidence="2">
    <location>
        <position position="258"/>
    </location>
</feature>